<dbReference type="Pfam" id="PF12311">
    <property type="entry name" value="DUF3632"/>
    <property type="match status" value="1"/>
</dbReference>
<dbReference type="InterPro" id="IPR053204">
    <property type="entry name" value="Oxopyrrolidines_Biosynth-assoc"/>
</dbReference>
<dbReference type="AlphaFoldDB" id="A0A0M9WBS2"/>
<dbReference type="EMBL" id="LHQQ01000231">
    <property type="protein sequence ID" value="KOS38859.1"/>
    <property type="molecule type" value="Genomic_DNA"/>
</dbReference>
<dbReference type="PANTHER" id="PTHR38797">
    <property type="entry name" value="NUCLEAR PORE COMPLEX PROTEIN NUP85-RELATED"/>
    <property type="match status" value="1"/>
</dbReference>
<proteinExistence type="predicted"/>
<dbReference type="PANTHER" id="PTHR38797:SF7">
    <property type="entry name" value="TRANSCRIPTION FACTOR DOMAIN-CONTAINING PROTEIN"/>
    <property type="match status" value="1"/>
</dbReference>
<accession>A0A0M9WBS2</accession>
<gene>
    <name evidence="2" type="ORF">ACN38_g10308</name>
</gene>
<reference evidence="2 3" key="1">
    <citation type="submission" date="2015-08" db="EMBL/GenBank/DDBJ databases">
        <title>Genome sequencing of Penicillium nordicum.</title>
        <authorList>
            <person name="Nguyen H.D."/>
            <person name="Seifert K.A."/>
        </authorList>
    </citation>
    <scope>NUCLEOTIDE SEQUENCE [LARGE SCALE GENOMIC DNA]</scope>
    <source>
        <strain evidence="2 3">DAOMC 185683</strain>
    </source>
</reference>
<keyword evidence="3" id="KW-1185">Reference proteome</keyword>
<name>A0A0M9WBS2_9EURO</name>
<organism evidence="2 3">
    <name type="scientific">Penicillium nordicum</name>
    <dbReference type="NCBI Taxonomy" id="229535"/>
    <lineage>
        <taxon>Eukaryota</taxon>
        <taxon>Fungi</taxon>
        <taxon>Dikarya</taxon>
        <taxon>Ascomycota</taxon>
        <taxon>Pezizomycotina</taxon>
        <taxon>Eurotiomycetes</taxon>
        <taxon>Eurotiomycetidae</taxon>
        <taxon>Eurotiales</taxon>
        <taxon>Aspergillaceae</taxon>
        <taxon>Penicillium</taxon>
    </lineage>
</organism>
<protein>
    <submittedName>
        <fullName evidence="2">Uncharacterized protein</fullName>
    </submittedName>
</protein>
<evidence type="ECO:0000256" key="1">
    <source>
        <dbReference type="SAM" id="MobiDB-lite"/>
    </source>
</evidence>
<feature type="region of interest" description="Disordered" evidence="1">
    <location>
        <begin position="1"/>
        <end position="34"/>
    </location>
</feature>
<evidence type="ECO:0000313" key="2">
    <source>
        <dbReference type="EMBL" id="KOS38859.1"/>
    </source>
</evidence>
<dbReference type="OrthoDB" id="5403091at2759"/>
<dbReference type="InterPro" id="IPR022085">
    <property type="entry name" value="OpdG"/>
</dbReference>
<evidence type="ECO:0000313" key="3">
    <source>
        <dbReference type="Proteomes" id="UP000037696"/>
    </source>
</evidence>
<sequence>MHHLRDSLLSSLPRGTPSVITGDHARRDQESTRQSIARGEFKEVREVAFSNRTWVVTSRYCDIGDGADSLEGHIHSLWYMYYELGRNISSESPEHEGIVLDIIRIQGMGPLTRPVRGVSGIDIARTIDGTLWNDLPFLAGDMTDFWVNNGASMSGTHRLNFATFLAKLASARVVKDRLCQVALLIFRNLFESCQALRTGEDSDEEDPNRGIKQLEVFHLLPAAISWLKIASHNLLLLSEVYWNDCPSDISKGGEEFLESELGQRSPAGFSPWRYMFWLRRLHEIQVEAKDANEKALEELATDGIEYMVNTIKERNSEVLRAYANGGDALHQDKRLSCLKPLARVEEPES</sequence>
<comment type="caution">
    <text evidence="2">The sequence shown here is derived from an EMBL/GenBank/DDBJ whole genome shotgun (WGS) entry which is preliminary data.</text>
</comment>
<dbReference type="Proteomes" id="UP000037696">
    <property type="component" value="Unassembled WGS sequence"/>
</dbReference>